<protein>
    <submittedName>
        <fullName evidence="2">IS30 family transposase</fullName>
    </submittedName>
</protein>
<proteinExistence type="predicted"/>
<dbReference type="InterPro" id="IPR053392">
    <property type="entry name" value="Transposase_IS30-like"/>
</dbReference>
<gene>
    <name evidence="2" type="ORF">ACFQBQ_16450</name>
</gene>
<name>A0ABW1ZFC9_9BACT</name>
<dbReference type="PANTHER" id="PTHR10948:SF23">
    <property type="entry name" value="TRANSPOSASE INSI FOR INSERTION SEQUENCE ELEMENT IS30A-RELATED"/>
    <property type="match status" value="1"/>
</dbReference>
<dbReference type="InterPro" id="IPR051917">
    <property type="entry name" value="Transposase-Integrase"/>
</dbReference>
<feature type="domain" description="Integrase catalytic" evidence="1">
    <location>
        <begin position="1"/>
        <end position="151"/>
    </location>
</feature>
<dbReference type="PROSITE" id="PS50994">
    <property type="entry name" value="INTEGRASE"/>
    <property type="match status" value="1"/>
</dbReference>
<dbReference type="NCBIfam" id="NF033563">
    <property type="entry name" value="transpos_IS30"/>
    <property type="match status" value="1"/>
</dbReference>
<dbReference type="Proteomes" id="UP001596391">
    <property type="component" value="Unassembled WGS sequence"/>
</dbReference>
<dbReference type="InterPro" id="IPR012337">
    <property type="entry name" value="RNaseH-like_sf"/>
</dbReference>
<dbReference type="RefSeq" id="WP_263370945.1">
    <property type="nucleotide sequence ID" value="NZ_JAGSYD010000002.1"/>
</dbReference>
<comment type="caution">
    <text evidence="2">The sequence shown here is derived from an EMBL/GenBank/DDBJ whole genome shotgun (WGS) entry which is preliminary data.</text>
</comment>
<dbReference type="Gene3D" id="3.30.420.10">
    <property type="entry name" value="Ribonuclease H-like superfamily/Ribonuclease H"/>
    <property type="match status" value="1"/>
</dbReference>
<evidence type="ECO:0000259" key="1">
    <source>
        <dbReference type="PROSITE" id="PS50994"/>
    </source>
</evidence>
<sequence>MRVGDWELDTIMGNQHKGALVSMVERGSKFVRLALVQEAKSDVVANVIEARLSKVIDEVLTLTRDNGAEFARHKAFGTALHAETFFAKPYHAWERALNEHTNRLVRDYSPKSTDFTTISDDEVLRVEELLNNRPRAVLAFRTPLEVFSNLSF</sequence>
<accession>A0ABW1ZFC9</accession>
<evidence type="ECO:0000313" key="2">
    <source>
        <dbReference type="EMBL" id="MFC6647135.1"/>
    </source>
</evidence>
<reference evidence="3" key="1">
    <citation type="journal article" date="2019" name="Int. J. Syst. Evol. Microbiol.">
        <title>The Global Catalogue of Microorganisms (GCM) 10K type strain sequencing project: providing services to taxonomists for standard genome sequencing and annotation.</title>
        <authorList>
            <consortium name="The Broad Institute Genomics Platform"/>
            <consortium name="The Broad Institute Genome Sequencing Center for Infectious Disease"/>
            <person name="Wu L."/>
            <person name="Ma J."/>
        </authorList>
    </citation>
    <scope>NUCLEOTIDE SEQUENCE [LARGE SCALE GENOMIC DNA]</scope>
    <source>
        <strain evidence="3">CGMCC 1.16026</strain>
    </source>
</reference>
<dbReference type="PANTHER" id="PTHR10948">
    <property type="entry name" value="TRANSPOSASE"/>
    <property type="match status" value="1"/>
</dbReference>
<dbReference type="InterPro" id="IPR036397">
    <property type="entry name" value="RNaseH_sf"/>
</dbReference>
<dbReference type="EMBL" id="JBHSWI010000001">
    <property type="protein sequence ID" value="MFC6647135.1"/>
    <property type="molecule type" value="Genomic_DNA"/>
</dbReference>
<keyword evidence="3" id="KW-1185">Reference proteome</keyword>
<organism evidence="2 3">
    <name type="scientific">Granulicella cerasi</name>
    <dbReference type="NCBI Taxonomy" id="741063"/>
    <lineage>
        <taxon>Bacteria</taxon>
        <taxon>Pseudomonadati</taxon>
        <taxon>Acidobacteriota</taxon>
        <taxon>Terriglobia</taxon>
        <taxon>Terriglobales</taxon>
        <taxon>Acidobacteriaceae</taxon>
        <taxon>Granulicella</taxon>
    </lineage>
</organism>
<evidence type="ECO:0000313" key="3">
    <source>
        <dbReference type="Proteomes" id="UP001596391"/>
    </source>
</evidence>
<dbReference type="SUPFAM" id="SSF53098">
    <property type="entry name" value="Ribonuclease H-like"/>
    <property type="match status" value="1"/>
</dbReference>
<dbReference type="InterPro" id="IPR001584">
    <property type="entry name" value="Integrase_cat-core"/>
</dbReference>